<dbReference type="EC" id="2.3.1.225" evidence="7"/>
<evidence type="ECO:0000256" key="3">
    <source>
        <dbReference type="ARBA" id="ARBA00022692"/>
    </source>
</evidence>
<keyword evidence="3 7" id="KW-0812">Transmembrane</keyword>
<dbReference type="GO" id="GO:0019706">
    <property type="term" value="F:protein-cysteine S-palmitoyltransferase activity"/>
    <property type="evidence" value="ECO:0007669"/>
    <property type="project" value="UniProtKB-EC"/>
</dbReference>
<evidence type="ECO:0000256" key="1">
    <source>
        <dbReference type="ARBA" id="ARBA00004141"/>
    </source>
</evidence>
<feature type="transmembrane region" description="Helical" evidence="7">
    <location>
        <begin position="20"/>
        <end position="37"/>
    </location>
</feature>
<dbReference type="PROSITE" id="PS50216">
    <property type="entry name" value="DHHC"/>
    <property type="match status" value="1"/>
</dbReference>
<dbReference type="GeneID" id="108008819"/>
<sequence>MCLVRENQERRKSHCCVIRWCPFFIIVAMLVWSYHVLVYQICILRVEDYVVMGLLLFFYHLLLFMFLWTWWRCICVDPVKIPDQWKISAEDVERLQRNEGVEGTARILNYAARNLPISTCSPDGLVRYCKTCWIIKPDRAHHCRTCHMCVLKMDHHCPWVVNCVHFHNFKYFIQFLLYAEFYMLYLFFVMMYEFYLICGFDVSYLKNEHTWNLVQHVVCITFNIFTLVMYCVSVFNVSRNRTTMESAHPTFFFVGGKNSHGFNLGCRTNFRELMGDKWYLWPFPIFSSCGDGLSFPLAVERLKEVRTDNQRKDDGPTRAQIVKGNVTRILGIHHTSFDRE</sequence>
<proteinExistence type="inferred from homology"/>
<comment type="subcellular location">
    <subcellularLocation>
        <location evidence="1">Membrane</location>
        <topology evidence="1">Multi-pass membrane protein</topology>
    </subcellularLocation>
</comment>
<evidence type="ECO:0000259" key="8">
    <source>
        <dbReference type="Pfam" id="PF01529"/>
    </source>
</evidence>
<keyword evidence="4 7" id="KW-1133">Transmembrane helix</keyword>
<evidence type="ECO:0000313" key="9">
    <source>
        <dbReference type="Proteomes" id="UP001652628"/>
    </source>
</evidence>
<accession>A0AB39Z4E7</accession>
<organism evidence="9 10">
    <name type="scientific">Drosophila suzukii</name>
    <name type="common">Spotted-wing drosophila fruit fly</name>
    <dbReference type="NCBI Taxonomy" id="28584"/>
    <lineage>
        <taxon>Eukaryota</taxon>
        <taxon>Metazoa</taxon>
        <taxon>Ecdysozoa</taxon>
        <taxon>Arthropoda</taxon>
        <taxon>Hexapoda</taxon>
        <taxon>Insecta</taxon>
        <taxon>Pterygota</taxon>
        <taxon>Neoptera</taxon>
        <taxon>Endopterygota</taxon>
        <taxon>Diptera</taxon>
        <taxon>Brachycera</taxon>
        <taxon>Muscomorpha</taxon>
        <taxon>Ephydroidea</taxon>
        <taxon>Drosophilidae</taxon>
        <taxon>Drosophila</taxon>
        <taxon>Sophophora</taxon>
    </lineage>
</organism>
<dbReference type="Pfam" id="PF01529">
    <property type="entry name" value="DHHC"/>
    <property type="match status" value="1"/>
</dbReference>
<gene>
    <name evidence="10" type="primary">LOC108008819</name>
</gene>
<evidence type="ECO:0000256" key="2">
    <source>
        <dbReference type="ARBA" id="ARBA00022679"/>
    </source>
</evidence>
<comment type="domain">
    <text evidence="7">The DHHC domain is required for palmitoyltransferase activity.</text>
</comment>
<keyword evidence="5 7" id="KW-0472">Membrane</keyword>
<dbReference type="PANTHER" id="PTHR12246">
    <property type="entry name" value="PALMITOYLTRANSFERASE ZDHHC16"/>
    <property type="match status" value="1"/>
</dbReference>
<feature type="transmembrane region" description="Helical" evidence="7">
    <location>
        <begin position="175"/>
        <end position="195"/>
    </location>
</feature>
<keyword evidence="9" id="KW-1185">Reference proteome</keyword>
<protein>
    <recommendedName>
        <fullName evidence="7">Palmitoyltransferase</fullName>
        <ecNumber evidence="7">2.3.1.225</ecNumber>
    </recommendedName>
</protein>
<comment type="similarity">
    <text evidence="7">Belongs to the DHHC palmitoyltransferase family.</text>
</comment>
<keyword evidence="6 7" id="KW-0012">Acyltransferase</keyword>
<feature type="transmembrane region" description="Helical" evidence="7">
    <location>
        <begin position="49"/>
        <end position="71"/>
    </location>
</feature>
<dbReference type="InterPro" id="IPR001594">
    <property type="entry name" value="Palmitoyltrfase_DHHC"/>
</dbReference>
<dbReference type="RefSeq" id="XP_016928214.2">
    <property type="nucleotide sequence ID" value="XM_017072725.3"/>
</dbReference>
<evidence type="ECO:0000256" key="5">
    <source>
        <dbReference type="ARBA" id="ARBA00023136"/>
    </source>
</evidence>
<dbReference type="InterPro" id="IPR039859">
    <property type="entry name" value="PFA4/ZDH16/20/ERF2-like"/>
</dbReference>
<reference evidence="10" key="1">
    <citation type="submission" date="2025-08" db="UniProtKB">
        <authorList>
            <consortium name="RefSeq"/>
        </authorList>
    </citation>
    <scope>IDENTIFICATION</scope>
</reference>
<feature type="transmembrane region" description="Helical" evidence="7">
    <location>
        <begin position="215"/>
        <end position="237"/>
    </location>
</feature>
<comment type="catalytic activity">
    <reaction evidence="7">
        <text>L-cysteinyl-[protein] + hexadecanoyl-CoA = S-hexadecanoyl-L-cysteinyl-[protein] + CoA</text>
        <dbReference type="Rhea" id="RHEA:36683"/>
        <dbReference type="Rhea" id="RHEA-COMP:10131"/>
        <dbReference type="Rhea" id="RHEA-COMP:11032"/>
        <dbReference type="ChEBI" id="CHEBI:29950"/>
        <dbReference type="ChEBI" id="CHEBI:57287"/>
        <dbReference type="ChEBI" id="CHEBI:57379"/>
        <dbReference type="ChEBI" id="CHEBI:74151"/>
        <dbReference type="EC" id="2.3.1.225"/>
    </reaction>
</comment>
<feature type="domain" description="Palmitoyltransferase DHHC" evidence="8">
    <location>
        <begin position="127"/>
        <end position="247"/>
    </location>
</feature>
<name>A0AB39Z4E7_DROSZ</name>
<evidence type="ECO:0000256" key="6">
    <source>
        <dbReference type="ARBA" id="ARBA00023315"/>
    </source>
</evidence>
<evidence type="ECO:0000313" key="10">
    <source>
        <dbReference type="RefSeq" id="XP_016928214.2"/>
    </source>
</evidence>
<evidence type="ECO:0000256" key="7">
    <source>
        <dbReference type="RuleBase" id="RU079119"/>
    </source>
</evidence>
<evidence type="ECO:0000256" key="4">
    <source>
        <dbReference type="ARBA" id="ARBA00022989"/>
    </source>
</evidence>
<dbReference type="Proteomes" id="UP001652628">
    <property type="component" value="Chromosome 2R"/>
</dbReference>
<dbReference type="AlphaFoldDB" id="A0AB39Z4E7"/>
<dbReference type="GO" id="GO:0016020">
    <property type="term" value="C:membrane"/>
    <property type="evidence" value="ECO:0007669"/>
    <property type="project" value="UniProtKB-SubCell"/>
</dbReference>
<keyword evidence="2 7" id="KW-0808">Transferase</keyword>